<protein>
    <submittedName>
        <fullName evidence="11">TWiK family of potassium channels protein 7</fullName>
    </submittedName>
</protein>
<evidence type="ECO:0000256" key="4">
    <source>
        <dbReference type="ARBA" id="ARBA00022989"/>
    </source>
</evidence>
<gene>
    <name evidence="11" type="primary">twk-7_2</name>
    <name evidence="11" type="ORF">E2C01_010563</name>
</gene>
<dbReference type="AlphaFoldDB" id="A0A5B7D8S6"/>
<dbReference type="Pfam" id="PF07885">
    <property type="entry name" value="Ion_trans_2"/>
    <property type="match status" value="1"/>
</dbReference>
<keyword evidence="6 9" id="KW-0472">Membrane</keyword>
<proteinExistence type="predicted"/>
<evidence type="ECO:0000256" key="9">
    <source>
        <dbReference type="SAM" id="Phobius"/>
    </source>
</evidence>
<feature type="transmembrane region" description="Helical" evidence="9">
    <location>
        <begin position="228"/>
        <end position="257"/>
    </location>
</feature>
<evidence type="ECO:0000256" key="5">
    <source>
        <dbReference type="ARBA" id="ARBA00023065"/>
    </source>
</evidence>
<keyword evidence="12" id="KW-1185">Reference proteome</keyword>
<comment type="caution">
    <text evidence="11">The sequence shown here is derived from an EMBL/GenBank/DDBJ whole genome shotgun (WGS) entry which is preliminary data.</text>
</comment>
<evidence type="ECO:0000256" key="6">
    <source>
        <dbReference type="ARBA" id="ARBA00023136"/>
    </source>
</evidence>
<dbReference type="InterPro" id="IPR013099">
    <property type="entry name" value="K_chnl_dom"/>
</dbReference>
<keyword evidence="4 9" id="KW-1133">Transmembrane helix</keyword>
<dbReference type="GO" id="GO:0030322">
    <property type="term" value="P:stabilization of membrane potential"/>
    <property type="evidence" value="ECO:0007669"/>
    <property type="project" value="TreeGrafter"/>
</dbReference>
<keyword evidence="3 9" id="KW-0812">Transmembrane</keyword>
<evidence type="ECO:0000313" key="12">
    <source>
        <dbReference type="Proteomes" id="UP000324222"/>
    </source>
</evidence>
<evidence type="ECO:0000313" key="11">
    <source>
        <dbReference type="EMBL" id="MPC17699.1"/>
    </source>
</evidence>
<evidence type="ECO:0000256" key="3">
    <source>
        <dbReference type="ARBA" id="ARBA00022692"/>
    </source>
</evidence>
<feature type="domain" description="Potassium channel" evidence="10">
    <location>
        <begin position="189"/>
        <end position="250"/>
    </location>
</feature>
<evidence type="ECO:0000259" key="10">
    <source>
        <dbReference type="Pfam" id="PF07885"/>
    </source>
</evidence>
<dbReference type="PANTHER" id="PTHR11003:SF334">
    <property type="entry name" value="FI03418P"/>
    <property type="match status" value="1"/>
</dbReference>
<dbReference type="SUPFAM" id="SSF81324">
    <property type="entry name" value="Voltage-gated potassium channels"/>
    <property type="match status" value="1"/>
</dbReference>
<sequence length="335" mass="37900">MPILNFILQRFYFRERFCLFPVRETIIGLLLYGKSDAAVRVIIIAKLRGVLPARKPAPSVSGAVGRQGKFVMSDTLVSDKSGCCKRVARVLFSHIGLLVLVALYAVLGAYLFIAVEEGHEEKLRQNKKRVSLDLIDAKNYIVNLLVYNRDKNITKTKYIDMVMEKLDLFHDFVVDKASDPDINYDGDENSWDTAWTFPKSLLFTVTTMGSIGYGHIAPKTTAGRQITILYSVVGIPLLLVFLANIGMALVSMCISLMQEQLVQKTRWLLTEIGIMEEDIDPMQKYKYKKSQKGTVLETHKDRDGNKRLRLLSVDEGESSAFRPPVSIDIKDENER</sequence>
<dbReference type="GO" id="GO:0022841">
    <property type="term" value="F:potassium ion leak channel activity"/>
    <property type="evidence" value="ECO:0007669"/>
    <property type="project" value="TreeGrafter"/>
</dbReference>
<dbReference type="Proteomes" id="UP000324222">
    <property type="component" value="Unassembled WGS sequence"/>
</dbReference>
<name>A0A5B7D8S6_PORTR</name>
<evidence type="ECO:0000256" key="8">
    <source>
        <dbReference type="SAM" id="MobiDB-lite"/>
    </source>
</evidence>
<comment type="subcellular location">
    <subcellularLocation>
        <location evidence="1">Membrane</location>
        <topology evidence="1">Multi-pass membrane protein</topology>
    </subcellularLocation>
</comment>
<reference evidence="11 12" key="1">
    <citation type="submission" date="2019-05" db="EMBL/GenBank/DDBJ databases">
        <title>Another draft genome of Portunus trituberculatus and its Hox gene families provides insights of decapod evolution.</title>
        <authorList>
            <person name="Jeong J.-H."/>
            <person name="Song I."/>
            <person name="Kim S."/>
            <person name="Choi T."/>
            <person name="Kim D."/>
            <person name="Ryu S."/>
            <person name="Kim W."/>
        </authorList>
    </citation>
    <scope>NUCLEOTIDE SEQUENCE [LARGE SCALE GENOMIC DNA]</scope>
    <source>
        <tissue evidence="11">Muscle</tissue>
    </source>
</reference>
<dbReference type="InterPro" id="IPR003280">
    <property type="entry name" value="2pore_dom_K_chnl"/>
</dbReference>
<keyword evidence="5" id="KW-0406">Ion transport</keyword>
<organism evidence="11 12">
    <name type="scientific">Portunus trituberculatus</name>
    <name type="common">Swimming crab</name>
    <name type="synonym">Neptunus trituberculatus</name>
    <dbReference type="NCBI Taxonomy" id="210409"/>
    <lineage>
        <taxon>Eukaryota</taxon>
        <taxon>Metazoa</taxon>
        <taxon>Ecdysozoa</taxon>
        <taxon>Arthropoda</taxon>
        <taxon>Crustacea</taxon>
        <taxon>Multicrustacea</taxon>
        <taxon>Malacostraca</taxon>
        <taxon>Eumalacostraca</taxon>
        <taxon>Eucarida</taxon>
        <taxon>Decapoda</taxon>
        <taxon>Pleocyemata</taxon>
        <taxon>Brachyura</taxon>
        <taxon>Eubrachyura</taxon>
        <taxon>Portunoidea</taxon>
        <taxon>Portunidae</taxon>
        <taxon>Portuninae</taxon>
        <taxon>Portunus</taxon>
    </lineage>
</organism>
<dbReference type="Gene3D" id="1.10.287.70">
    <property type="match status" value="1"/>
</dbReference>
<feature type="transmembrane region" description="Helical" evidence="9">
    <location>
        <begin position="90"/>
        <end position="113"/>
    </location>
</feature>
<dbReference type="GO" id="GO:0015271">
    <property type="term" value="F:outward rectifier potassium channel activity"/>
    <property type="evidence" value="ECO:0007669"/>
    <property type="project" value="TreeGrafter"/>
</dbReference>
<dbReference type="GO" id="GO:0005886">
    <property type="term" value="C:plasma membrane"/>
    <property type="evidence" value="ECO:0007669"/>
    <property type="project" value="TreeGrafter"/>
</dbReference>
<dbReference type="PANTHER" id="PTHR11003">
    <property type="entry name" value="POTASSIUM CHANNEL, SUBFAMILY K"/>
    <property type="match status" value="1"/>
</dbReference>
<evidence type="ECO:0000256" key="2">
    <source>
        <dbReference type="ARBA" id="ARBA00022448"/>
    </source>
</evidence>
<accession>A0A5B7D8S6</accession>
<keyword evidence="2" id="KW-0813">Transport</keyword>
<feature type="region of interest" description="Disordered" evidence="8">
    <location>
        <begin position="315"/>
        <end position="335"/>
    </location>
</feature>
<evidence type="ECO:0000256" key="7">
    <source>
        <dbReference type="ARBA" id="ARBA00023303"/>
    </source>
</evidence>
<dbReference type="EMBL" id="VSRR010000613">
    <property type="protein sequence ID" value="MPC17699.1"/>
    <property type="molecule type" value="Genomic_DNA"/>
</dbReference>
<keyword evidence="7 11" id="KW-0407">Ion channel</keyword>
<evidence type="ECO:0000256" key="1">
    <source>
        <dbReference type="ARBA" id="ARBA00004141"/>
    </source>
</evidence>
<dbReference type="OrthoDB" id="297496at2759"/>